<keyword evidence="2" id="KW-0132">Cell division</keyword>
<evidence type="ECO:0000313" key="6">
    <source>
        <dbReference type="Proteomes" id="UP001224412"/>
    </source>
</evidence>
<comment type="caution">
    <text evidence="5">The sequence shown here is derived from an EMBL/GenBank/DDBJ whole genome shotgun (WGS) entry which is preliminary data.</text>
</comment>
<dbReference type="EMBL" id="JASNVH010000013">
    <property type="protein sequence ID" value="MDK4307623.1"/>
    <property type="molecule type" value="Genomic_DNA"/>
</dbReference>
<evidence type="ECO:0000256" key="1">
    <source>
        <dbReference type="ARBA" id="ARBA00022490"/>
    </source>
</evidence>
<organism evidence="5 6">
    <name type="scientific">Corynebacterium pseudodiphtheriticum</name>
    <dbReference type="NCBI Taxonomy" id="37637"/>
    <lineage>
        <taxon>Bacteria</taxon>
        <taxon>Bacillati</taxon>
        <taxon>Actinomycetota</taxon>
        <taxon>Actinomycetes</taxon>
        <taxon>Mycobacteriales</taxon>
        <taxon>Corynebacteriaceae</taxon>
        <taxon>Corynebacterium</taxon>
    </lineage>
</organism>
<name>A0AAP4BQM1_9CORY</name>
<dbReference type="InterPro" id="IPR036390">
    <property type="entry name" value="WH_DNA-bd_sf"/>
</dbReference>
<dbReference type="InterPro" id="IPR005234">
    <property type="entry name" value="ScpB_csome_segregation"/>
</dbReference>
<evidence type="ECO:0000256" key="3">
    <source>
        <dbReference type="ARBA" id="ARBA00022829"/>
    </source>
</evidence>
<dbReference type="GO" id="GO:0051301">
    <property type="term" value="P:cell division"/>
    <property type="evidence" value="ECO:0007669"/>
    <property type="project" value="UniProtKB-KW"/>
</dbReference>
<dbReference type="Proteomes" id="UP001224412">
    <property type="component" value="Unassembled WGS sequence"/>
</dbReference>
<dbReference type="SUPFAM" id="SSF46785">
    <property type="entry name" value="Winged helix' DNA-binding domain"/>
    <property type="match status" value="2"/>
</dbReference>
<dbReference type="RefSeq" id="WP_126850219.1">
    <property type="nucleotide sequence ID" value="NZ_CP137212.1"/>
</dbReference>
<accession>A0AAP4BQM1</accession>
<evidence type="ECO:0000256" key="2">
    <source>
        <dbReference type="ARBA" id="ARBA00022618"/>
    </source>
</evidence>
<dbReference type="GO" id="GO:0051304">
    <property type="term" value="P:chromosome separation"/>
    <property type="evidence" value="ECO:0007669"/>
    <property type="project" value="InterPro"/>
</dbReference>
<dbReference type="PANTHER" id="PTHR34298:SF2">
    <property type="entry name" value="SEGREGATION AND CONDENSATION PROTEIN B"/>
    <property type="match status" value="1"/>
</dbReference>
<dbReference type="PANTHER" id="PTHR34298">
    <property type="entry name" value="SEGREGATION AND CONDENSATION PROTEIN B"/>
    <property type="match status" value="1"/>
</dbReference>
<gene>
    <name evidence="5" type="ORF">QPX42_08740</name>
</gene>
<dbReference type="PIRSF" id="PIRSF019345">
    <property type="entry name" value="ScpB"/>
    <property type="match status" value="1"/>
</dbReference>
<sequence length="199" mass="21701">MDDNPAQSTDLPLISQLRSQLESILLVIDAPASAAHLARALGVAKPEVVALLEEIRDEFDSRGSGMQLRENAEGWRLYTRTANATPVEEFLLDGSQTKLSRAALETLAVIAYRQPVTRAQVSAVRGVNVDGVMRTLAIRGMIREVEASQHPDLTEETSGTGRFYVTTELFLEQLGIDSLAALPDLAPLLPELDSIDDDF</sequence>
<dbReference type="AlphaFoldDB" id="A0AAP4BQM1"/>
<dbReference type="Pfam" id="PF04079">
    <property type="entry name" value="SMC_ScpB"/>
    <property type="match status" value="1"/>
</dbReference>
<keyword evidence="3" id="KW-0159">Chromosome partition</keyword>
<proteinExistence type="predicted"/>
<protein>
    <submittedName>
        <fullName evidence="5">SMC-Scp complex subunit ScpB</fullName>
    </submittedName>
</protein>
<keyword evidence="4" id="KW-0131">Cell cycle</keyword>
<evidence type="ECO:0000256" key="4">
    <source>
        <dbReference type="ARBA" id="ARBA00023306"/>
    </source>
</evidence>
<dbReference type="InterPro" id="IPR036388">
    <property type="entry name" value="WH-like_DNA-bd_sf"/>
</dbReference>
<dbReference type="Gene3D" id="1.10.10.10">
    <property type="entry name" value="Winged helix-like DNA-binding domain superfamily/Winged helix DNA-binding domain"/>
    <property type="match status" value="2"/>
</dbReference>
<keyword evidence="1" id="KW-0963">Cytoplasm</keyword>
<evidence type="ECO:0000313" key="5">
    <source>
        <dbReference type="EMBL" id="MDK4307623.1"/>
    </source>
</evidence>
<reference evidence="5" key="1">
    <citation type="submission" date="2023-05" db="EMBL/GenBank/DDBJ databases">
        <title>Metabolic capabilities are highly conserved among human nasal-associated Corynebacterium species in pangenomic analyses.</title>
        <authorList>
            <person name="Tran T.H."/>
            <person name="Roberts A.Q."/>
            <person name="Escapa I.F."/>
            <person name="Gao W."/>
            <person name="Conlan S."/>
            <person name="Kong H."/>
            <person name="Segre J.A."/>
            <person name="Kelly M.S."/>
            <person name="Lemon K.P."/>
        </authorList>
    </citation>
    <scope>NUCLEOTIDE SEQUENCE</scope>
    <source>
        <strain evidence="5">KPL2773</strain>
    </source>
</reference>